<evidence type="ECO:0000313" key="2">
    <source>
        <dbReference type="EMBL" id="KAL0267706.1"/>
    </source>
</evidence>
<reference evidence="2" key="1">
    <citation type="journal article" date="2024" name="Gigascience">
        <title>Chromosome-level genome of the poultry shaft louse Menopon gallinae provides insight into the host-switching and adaptive evolution of parasitic lice.</title>
        <authorList>
            <person name="Xu Y."/>
            <person name="Ma L."/>
            <person name="Liu S."/>
            <person name="Liang Y."/>
            <person name="Liu Q."/>
            <person name="He Z."/>
            <person name="Tian L."/>
            <person name="Duan Y."/>
            <person name="Cai W."/>
            <person name="Li H."/>
            <person name="Song F."/>
        </authorList>
    </citation>
    <scope>NUCLEOTIDE SEQUENCE</scope>
    <source>
        <strain evidence="2">Cailab_2023a</strain>
    </source>
</reference>
<dbReference type="CDD" id="cd20339">
    <property type="entry name" value="BRcat_RBR_RNF216"/>
    <property type="match status" value="1"/>
</dbReference>
<protein>
    <recommendedName>
        <fullName evidence="3">RING-type domain-containing protein</fullName>
    </recommendedName>
</protein>
<evidence type="ECO:0000256" key="1">
    <source>
        <dbReference type="SAM" id="MobiDB-lite"/>
    </source>
</evidence>
<feature type="compositionally biased region" description="Basic residues" evidence="1">
    <location>
        <begin position="104"/>
        <end position="115"/>
    </location>
</feature>
<feature type="compositionally biased region" description="Polar residues" evidence="1">
    <location>
        <begin position="90"/>
        <end position="103"/>
    </location>
</feature>
<feature type="region of interest" description="Disordered" evidence="1">
    <location>
        <begin position="151"/>
        <end position="178"/>
    </location>
</feature>
<feature type="region of interest" description="Disordered" evidence="1">
    <location>
        <begin position="83"/>
        <end position="115"/>
    </location>
</feature>
<dbReference type="InterPro" id="IPR047545">
    <property type="entry name" value="BRcat_RBR_RNF216"/>
</dbReference>
<proteinExistence type="predicted"/>
<dbReference type="EMBL" id="JARGDH010000005">
    <property type="protein sequence ID" value="KAL0267707.1"/>
    <property type="molecule type" value="Genomic_DNA"/>
</dbReference>
<dbReference type="AlphaFoldDB" id="A0AAW2HD46"/>
<gene>
    <name evidence="2" type="ORF">PYX00_009899</name>
</gene>
<evidence type="ECO:0008006" key="3">
    <source>
        <dbReference type="Google" id="ProtNLM"/>
    </source>
</evidence>
<dbReference type="EMBL" id="JARGDH010000005">
    <property type="protein sequence ID" value="KAL0267706.1"/>
    <property type="molecule type" value="Genomic_DNA"/>
</dbReference>
<name>A0AAW2HD46_9NEOP</name>
<sequence length="521" mass="59449">MSLANIFSLSTSSEPEMDGEDFSASKLLSKSDLPIPERKRKIFSPTEGRESVLNGLENVRTPARDKENCVAFGRKSIAVRASKTRKTRSLKTLQNQGQSQSLSHNRRSLKPEKVKRKSRLSFDVYVEDRGEDGQSEVRESESPLLQNSISAESESALDEKNSISPNGGVGWPGQASPRKEIDRVIEETASEIVADLSAVFPGVDAEFIKAECECLKGPLKKITESIVTYLENNKAASECYKAHVQRENLEQRFTRNFSPEEFLKIIPDPWKYFEGTERKDYYPQHSIYYLMMKFRKYYKETIEDSLELNNRRLYLAYKHLMKKNRGVKEMATSRSWSGCQAKKPADVNLQFLLEVAFIENEETLKNHVKSQTVPAKQKAKEVADKHLLVSCMKESCSFSSVKDDFVECAAGHTFCRNCVTESVLTGIEKEECCINCLTTCTETFSMNAIEFLLSPKQFSKMVELYELHKETELKDLARCPFCWFVRILPENVRIISCLNLDCLKETCRDCKGINHLPLRCD</sequence>
<organism evidence="2">
    <name type="scientific">Menopon gallinae</name>
    <name type="common">poultry shaft louse</name>
    <dbReference type="NCBI Taxonomy" id="328185"/>
    <lineage>
        <taxon>Eukaryota</taxon>
        <taxon>Metazoa</taxon>
        <taxon>Ecdysozoa</taxon>
        <taxon>Arthropoda</taxon>
        <taxon>Hexapoda</taxon>
        <taxon>Insecta</taxon>
        <taxon>Pterygota</taxon>
        <taxon>Neoptera</taxon>
        <taxon>Paraneoptera</taxon>
        <taxon>Psocodea</taxon>
        <taxon>Troctomorpha</taxon>
        <taxon>Phthiraptera</taxon>
        <taxon>Amblycera</taxon>
        <taxon>Menoponidae</taxon>
        <taxon>Menopon</taxon>
    </lineage>
</organism>
<accession>A0AAW2HD46</accession>
<feature type="region of interest" description="Disordered" evidence="1">
    <location>
        <begin position="1"/>
        <end position="58"/>
    </location>
</feature>
<feature type="compositionally biased region" description="Polar residues" evidence="1">
    <location>
        <begin position="1"/>
        <end position="14"/>
    </location>
</feature>
<comment type="caution">
    <text evidence="2">The sequence shown here is derived from an EMBL/GenBank/DDBJ whole genome shotgun (WGS) entry which is preliminary data.</text>
</comment>